<feature type="domain" description="FHA" evidence="6">
    <location>
        <begin position="122"/>
        <end position="170"/>
    </location>
</feature>
<dbReference type="GO" id="GO:0003677">
    <property type="term" value="F:DNA binding"/>
    <property type="evidence" value="ECO:0007669"/>
    <property type="project" value="InterPro"/>
</dbReference>
<evidence type="ECO:0000256" key="2">
    <source>
        <dbReference type="ARBA" id="ARBA00022741"/>
    </source>
</evidence>
<dbReference type="Gene3D" id="2.60.200.20">
    <property type="match status" value="1"/>
</dbReference>
<feature type="domain" description="FtsK" evidence="7">
    <location>
        <begin position="669"/>
        <end position="857"/>
    </location>
</feature>
<keyword evidence="2 4" id="KW-0547">Nucleotide-binding</keyword>
<dbReference type="InterPro" id="IPR008984">
    <property type="entry name" value="SMAD_FHA_dom_sf"/>
</dbReference>
<feature type="transmembrane region" description="Helical" evidence="5">
    <location>
        <begin position="237"/>
        <end position="255"/>
    </location>
</feature>
<dbReference type="PANTHER" id="PTHR22683:SF1">
    <property type="entry name" value="TYPE VII SECRETION SYSTEM PROTEIN ESSC"/>
    <property type="match status" value="1"/>
</dbReference>
<dbReference type="PROSITE" id="PS50006">
    <property type="entry name" value="FHA_DOMAIN"/>
    <property type="match status" value="1"/>
</dbReference>
<evidence type="ECO:0000259" key="6">
    <source>
        <dbReference type="PROSITE" id="PS50006"/>
    </source>
</evidence>
<dbReference type="SMART" id="SM00382">
    <property type="entry name" value="AAA"/>
    <property type="match status" value="3"/>
</dbReference>
<reference evidence="8" key="1">
    <citation type="submission" date="2021-03" db="EMBL/GenBank/DDBJ databases">
        <title>Pengzhenrongella sicca gen. nov., sp. nov., a new member of suborder Micrococcineae isolated from High-Arctic tundra soil.</title>
        <authorList>
            <person name="Peng F."/>
        </authorList>
    </citation>
    <scope>NUCLEOTIDE SEQUENCE</scope>
    <source>
        <strain evidence="8">LRZ-2</strain>
    </source>
</reference>
<evidence type="ECO:0000256" key="1">
    <source>
        <dbReference type="ARBA" id="ARBA00022553"/>
    </source>
</evidence>
<dbReference type="Pfam" id="PF01580">
    <property type="entry name" value="FtsK_SpoIIIE"/>
    <property type="match status" value="2"/>
</dbReference>
<dbReference type="CDD" id="cd01127">
    <property type="entry name" value="TrwB_TraG_TraD_VirD4"/>
    <property type="match status" value="1"/>
</dbReference>
<dbReference type="InterPro" id="IPR050206">
    <property type="entry name" value="FtsK/SpoIIIE/SftA"/>
</dbReference>
<dbReference type="SUPFAM" id="SSF52540">
    <property type="entry name" value="P-loop containing nucleoside triphosphate hydrolases"/>
    <property type="match status" value="3"/>
</dbReference>
<protein>
    <submittedName>
        <fullName evidence="8">FHA domain-containing protein</fullName>
    </submittedName>
</protein>
<dbReference type="InterPro" id="IPR003593">
    <property type="entry name" value="AAA+_ATPase"/>
</dbReference>
<evidence type="ECO:0000259" key="7">
    <source>
        <dbReference type="PROSITE" id="PS50901"/>
    </source>
</evidence>
<feature type="binding site" evidence="4">
    <location>
        <begin position="1011"/>
        <end position="1018"/>
    </location>
    <ligand>
        <name>ATP</name>
        <dbReference type="ChEBI" id="CHEBI:30616"/>
    </ligand>
</feature>
<evidence type="ECO:0000256" key="5">
    <source>
        <dbReference type="SAM" id="Phobius"/>
    </source>
</evidence>
<feature type="transmembrane region" description="Helical" evidence="5">
    <location>
        <begin position="261"/>
        <end position="279"/>
    </location>
</feature>
<dbReference type="CDD" id="cd00060">
    <property type="entry name" value="FHA"/>
    <property type="match status" value="1"/>
</dbReference>
<dbReference type="Proteomes" id="UP000663937">
    <property type="component" value="Chromosome"/>
</dbReference>
<feature type="domain" description="FtsK" evidence="7">
    <location>
        <begin position="994"/>
        <end position="1184"/>
    </location>
</feature>
<evidence type="ECO:0000256" key="3">
    <source>
        <dbReference type="ARBA" id="ARBA00022840"/>
    </source>
</evidence>
<dbReference type="KEGG" id="psic:J4E96_17010"/>
<dbReference type="EMBL" id="CP071868">
    <property type="protein sequence ID" value="QTE28988.1"/>
    <property type="molecule type" value="Genomic_DNA"/>
</dbReference>
<dbReference type="Pfam" id="PF16697">
    <property type="entry name" value="Yop-YscD_cpl"/>
    <property type="match status" value="1"/>
</dbReference>
<dbReference type="SMART" id="SM00240">
    <property type="entry name" value="FHA"/>
    <property type="match status" value="1"/>
</dbReference>
<keyword evidence="5" id="KW-0812">Transmembrane</keyword>
<accession>A0A8A4ZH71</accession>
<keyword evidence="5" id="KW-0472">Membrane</keyword>
<dbReference type="Gene3D" id="3.40.50.300">
    <property type="entry name" value="P-loop containing nucleotide triphosphate hydrolases"/>
    <property type="match status" value="4"/>
</dbReference>
<keyword evidence="1" id="KW-0597">Phosphoprotein</keyword>
<proteinExistence type="predicted"/>
<sequence>MKLKLTVRREADVRTDLDVTADASATVGDLAGALFLADPLHAGAQLPGPVTLHVWDGHSGRALEPSTGVLDSGLRSGSTVTVVPHSDRFGADDAGRGPVVASIRVLTGPDVGREFGLPFGSAVVGRDRDVDVRLSDPMVSKRHARFNVSDSVEVVDLASANGVLVDGQQTSRRVIGPGEVVTLGDTELAVVQHQRAGGAPPATPDVPVLRSPRVVPRFAPREVPAPEPPKRNPQSRFPVLMIAAPVLLGVALFLLTKNTSSLYIVAFSPVFALGTWWEARLDQRRQAKEFTAAIAALRADLLARQERERAVRLVEHPSTAEAVDAAQRHGELLWTRRPEHLQFATLRLGLGTAPSRTRVRLPEANETQPKHWAALTALAGELATIDRVPVVADLRECGCLGVAGEGARPAAASLVAQLVALHSPAEVVVAAFVSSQAAPDWRWLAWLPHTSSPHSPIGGRLLAADHGSASGLLSRLEVLVAGRRGEPGVPSDLRGPLGPEAEPRPAPVVATVVVVVENGAPADRARLTRLAELGPSVGVYVLWVGAVVGDLPAACRSHLHVAVDGSAVVGDVRWGARVEPVTCETIDAASAELLARALAPTVDAGVPLDDDSDLPRSVSYLALSGDLTSGPEQVVERWRQTGSVSLPDGSRPRLRADAGLRALVGHAGSELFRLDLRAQGPHALVGGTTGAGKSEFLQSWVLGLAAAYSPQRVTFLLVDYKGGAAFADCVDLPHCVGLVTDLSPHLVRRALTSLRAELRYRERVLERKKAKDLLSLERAGDPDTPPALVVVVDEFAALVSEVPEFVDGMVDVAQRGRSLGLHLVLATQRPAGVIKDNLRANTNLRVALRMADADDSTDILGVPDAAGFDPAVPGRGAMKAGPGRIVAFQTGYAGGWTTAAPPRPRIDVVELGLGEGAVWEVPELEAAPADSHGLTDIARIVATVRSAADVAGIEPPRRPWLDELAPAYDVSRLRQRSDDELAIGVVDDPTVQDQRTVYWRPDQDGNLGVYGTGGSGKSTVLRTIATSAAVTPRGGPVHVYALDFGSRGLDMLSELPHVGAVIDGDDDERVRRLLRFLRSTVDERAARYGALRADSVAAYRSLSGVVDEPRIVLLVDGVGAFQEAYDVGPFTTPFATFEQIATDGRPVGVHVVVSADRPGAVPISIRSTLQRRLVLRQADQNDYGMLDVAGDIVGPGSPPGRGILDALEVQVAVLGGSASLTEQSRRLRALARSMREAGRVGAVTPIGRLSDDVRLGSLPVDLGGPVLLGLDDLDLGAWGIAPDGIFLVAGPPGSGRSTALATIASAMRRSVPGARLMYLGKERSAVRQLGLWDAVALTDLAIIDLAASLRGALDGPRMVVVIEDVPAFVDSAAESELDSLVVLLAEHGHLVVAEGELSRLTQYSPLLQSLRGARRGIVLQPDQNDGDSIFRTDFPRASRRDFPPGRGIATERGKTWRVQLARP</sequence>
<dbReference type="InterPro" id="IPR027417">
    <property type="entry name" value="P-loop_NTPase"/>
</dbReference>
<evidence type="ECO:0000256" key="4">
    <source>
        <dbReference type="PROSITE-ProRule" id="PRU00289"/>
    </source>
</evidence>
<dbReference type="PANTHER" id="PTHR22683">
    <property type="entry name" value="SPORULATION PROTEIN RELATED"/>
    <property type="match status" value="1"/>
</dbReference>
<dbReference type="InterPro" id="IPR032030">
    <property type="entry name" value="YscD_cytoplasmic_dom"/>
</dbReference>
<name>A0A8A4ZH71_9MICO</name>
<dbReference type="PROSITE" id="PS50901">
    <property type="entry name" value="FTSK"/>
    <property type="match status" value="2"/>
</dbReference>
<keyword evidence="3 4" id="KW-0067">ATP-binding</keyword>
<organism evidence="8 9">
    <name type="scientific">Pengzhenrongella sicca</name>
    <dbReference type="NCBI Taxonomy" id="2819238"/>
    <lineage>
        <taxon>Bacteria</taxon>
        <taxon>Bacillati</taxon>
        <taxon>Actinomycetota</taxon>
        <taxon>Actinomycetes</taxon>
        <taxon>Micrococcales</taxon>
        <taxon>Pengzhenrongella</taxon>
    </lineage>
</organism>
<keyword evidence="5" id="KW-1133">Transmembrane helix</keyword>
<dbReference type="SUPFAM" id="SSF49879">
    <property type="entry name" value="SMAD/FHA domain"/>
    <property type="match status" value="1"/>
</dbReference>
<dbReference type="InterPro" id="IPR002543">
    <property type="entry name" value="FtsK_dom"/>
</dbReference>
<feature type="binding site" evidence="4">
    <location>
        <begin position="687"/>
        <end position="694"/>
    </location>
    <ligand>
        <name>ATP</name>
        <dbReference type="ChEBI" id="CHEBI:30616"/>
    </ligand>
</feature>
<evidence type="ECO:0000313" key="9">
    <source>
        <dbReference type="Proteomes" id="UP000663937"/>
    </source>
</evidence>
<keyword evidence="9" id="KW-1185">Reference proteome</keyword>
<evidence type="ECO:0000313" key="8">
    <source>
        <dbReference type="EMBL" id="QTE28988.1"/>
    </source>
</evidence>
<dbReference type="GO" id="GO:0005524">
    <property type="term" value="F:ATP binding"/>
    <property type="evidence" value="ECO:0007669"/>
    <property type="project" value="UniProtKB-UniRule"/>
</dbReference>
<gene>
    <name evidence="8" type="ORF">J4E96_17010</name>
</gene>
<dbReference type="InterPro" id="IPR000253">
    <property type="entry name" value="FHA_dom"/>
</dbReference>
<dbReference type="RefSeq" id="WP_227423248.1">
    <property type="nucleotide sequence ID" value="NZ_CP071868.1"/>
</dbReference>